<evidence type="ECO:0000313" key="15">
    <source>
        <dbReference type="Proteomes" id="UP000597762"/>
    </source>
</evidence>
<keyword evidence="10 13" id="KW-1133">Transmembrane helix</keyword>
<accession>A0A812C101</accession>
<evidence type="ECO:0000256" key="1">
    <source>
        <dbReference type="ARBA" id="ARBA00004651"/>
    </source>
</evidence>
<dbReference type="GO" id="GO:0000139">
    <property type="term" value="C:Golgi membrane"/>
    <property type="evidence" value="ECO:0007669"/>
    <property type="project" value="UniProtKB-SubCell"/>
</dbReference>
<evidence type="ECO:0000256" key="11">
    <source>
        <dbReference type="ARBA" id="ARBA00023034"/>
    </source>
</evidence>
<feature type="transmembrane region" description="Helical" evidence="13">
    <location>
        <begin position="6"/>
        <end position="26"/>
    </location>
</feature>
<keyword evidence="5" id="KW-0813">Transport</keyword>
<feature type="transmembrane region" description="Helical" evidence="13">
    <location>
        <begin position="181"/>
        <end position="202"/>
    </location>
</feature>
<keyword evidence="11" id="KW-0333">Golgi apparatus</keyword>
<keyword evidence="6" id="KW-1003">Cell membrane</keyword>
<keyword evidence="7" id="KW-0762">Sugar transport</keyword>
<evidence type="ECO:0000256" key="7">
    <source>
        <dbReference type="ARBA" id="ARBA00022597"/>
    </source>
</evidence>
<feature type="transmembrane region" description="Helical" evidence="13">
    <location>
        <begin position="121"/>
        <end position="148"/>
    </location>
</feature>
<feature type="transmembrane region" description="Helical" evidence="13">
    <location>
        <begin position="62"/>
        <end position="85"/>
    </location>
</feature>
<dbReference type="Gene3D" id="1.20.1280.290">
    <property type="match status" value="2"/>
</dbReference>
<comment type="similarity">
    <text evidence="3">Belongs to the SWEET sugar transporter family.</text>
</comment>
<feature type="transmembrane region" description="Helical" evidence="13">
    <location>
        <begin position="97"/>
        <end position="115"/>
    </location>
</feature>
<dbReference type="Pfam" id="PF03083">
    <property type="entry name" value="MtN3_slv"/>
    <property type="match status" value="2"/>
</dbReference>
<comment type="subcellular location">
    <subcellularLocation>
        <location evidence="1">Cell membrane</location>
        <topology evidence="1">Multi-pass membrane protein</topology>
    </subcellularLocation>
    <subcellularLocation>
        <location evidence="2">Golgi apparatus membrane</location>
        <topology evidence="2">Multi-pass membrane protein</topology>
    </subcellularLocation>
</comment>
<sequence>MEAQDIVSWVATVCTIGVSLVGLEICAKIARKGSPGDISFIPFLIMFISACLWLKYGLLRRVYSIVFVNSVAALLQSMYMCIYYLYSLQRAHLHRMLTIGLLFLFIPLVYIKYYVPDESSAINLLGTICCCITVISYGSPLASVAHVIKTKSTECMSFSLTTANFIVSLEWLFYGSLLKDVYVQMPNMFGALLCLIQFALFFKYPAKPRPITSITT</sequence>
<dbReference type="Proteomes" id="UP000597762">
    <property type="component" value="Unassembled WGS sequence"/>
</dbReference>
<keyword evidence="9" id="KW-0677">Repeat</keyword>
<evidence type="ECO:0000313" key="14">
    <source>
        <dbReference type="EMBL" id="CAE1247737.1"/>
    </source>
</evidence>
<dbReference type="AlphaFoldDB" id="A0A812C101"/>
<dbReference type="InterPro" id="IPR004316">
    <property type="entry name" value="SWEET_rpt"/>
</dbReference>
<dbReference type="GO" id="GO:0051119">
    <property type="term" value="F:sugar transmembrane transporter activity"/>
    <property type="evidence" value="ECO:0007669"/>
    <property type="project" value="InterPro"/>
</dbReference>
<keyword evidence="8 13" id="KW-0812">Transmembrane</keyword>
<evidence type="ECO:0000256" key="13">
    <source>
        <dbReference type="SAM" id="Phobius"/>
    </source>
</evidence>
<dbReference type="GO" id="GO:0005886">
    <property type="term" value="C:plasma membrane"/>
    <property type="evidence" value="ECO:0007669"/>
    <property type="project" value="UniProtKB-SubCell"/>
</dbReference>
<organism evidence="14 15">
    <name type="scientific">Acanthosepion pharaonis</name>
    <name type="common">Pharaoh cuttlefish</name>
    <name type="synonym">Sepia pharaonis</name>
    <dbReference type="NCBI Taxonomy" id="158019"/>
    <lineage>
        <taxon>Eukaryota</taxon>
        <taxon>Metazoa</taxon>
        <taxon>Spiralia</taxon>
        <taxon>Lophotrochozoa</taxon>
        <taxon>Mollusca</taxon>
        <taxon>Cephalopoda</taxon>
        <taxon>Coleoidea</taxon>
        <taxon>Decapodiformes</taxon>
        <taxon>Sepiida</taxon>
        <taxon>Sepiina</taxon>
        <taxon>Sepiidae</taxon>
        <taxon>Acanthosepion</taxon>
    </lineage>
</organism>
<evidence type="ECO:0000256" key="3">
    <source>
        <dbReference type="ARBA" id="ARBA00007809"/>
    </source>
</evidence>
<evidence type="ECO:0000256" key="4">
    <source>
        <dbReference type="ARBA" id="ARBA00021741"/>
    </source>
</evidence>
<evidence type="ECO:0000256" key="5">
    <source>
        <dbReference type="ARBA" id="ARBA00022448"/>
    </source>
</evidence>
<feature type="transmembrane region" description="Helical" evidence="13">
    <location>
        <begin position="38"/>
        <end position="56"/>
    </location>
</feature>
<reference evidence="14" key="1">
    <citation type="submission" date="2021-01" db="EMBL/GenBank/DDBJ databases">
        <authorList>
            <person name="Li R."/>
            <person name="Bekaert M."/>
        </authorList>
    </citation>
    <scope>NUCLEOTIDE SEQUENCE</scope>
    <source>
        <strain evidence="14">Farmed</strain>
    </source>
</reference>
<gene>
    <name evidence="14" type="ORF">SPHA_25812</name>
</gene>
<evidence type="ECO:0000256" key="10">
    <source>
        <dbReference type="ARBA" id="ARBA00022989"/>
    </source>
</evidence>
<keyword evidence="12 13" id="KW-0472">Membrane</keyword>
<proteinExistence type="inferred from homology"/>
<dbReference type="PANTHER" id="PTHR10791:SF112">
    <property type="entry name" value="SUGAR TRANSPORTER SWEET1"/>
    <property type="match status" value="1"/>
</dbReference>
<dbReference type="FunFam" id="1.20.1280.290:FF:000004">
    <property type="entry name" value="Sugar transporter SWEET"/>
    <property type="match status" value="1"/>
</dbReference>
<evidence type="ECO:0000256" key="8">
    <source>
        <dbReference type="ARBA" id="ARBA00022692"/>
    </source>
</evidence>
<evidence type="ECO:0000256" key="12">
    <source>
        <dbReference type="ARBA" id="ARBA00023136"/>
    </source>
</evidence>
<dbReference type="OrthoDB" id="409725at2759"/>
<keyword evidence="15" id="KW-1185">Reference proteome</keyword>
<evidence type="ECO:0000256" key="9">
    <source>
        <dbReference type="ARBA" id="ARBA00022737"/>
    </source>
</evidence>
<evidence type="ECO:0000256" key="2">
    <source>
        <dbReference type="ARBA" id="ARBA00004653"/>
    </source>
</evidence>
<protein>
    <recommendedName>
        <fullName evidence="4">Sugar transporter SWEET1</fullName>
    </recommendedName>
</protein>
<dbReference type="InterPro" id="IPR047664">
    <property type="entry name" value="SWEET"/>
</dbReference>
<dbReference type="EMBL" id="CAHIKZ030000980">
    <property type="protein sequence ID" value="CAE1247737.1"/>
    <property type="molecule type" value="Genomic_DNA"/>
</dbReference>
<evidence type="ECO:0000256" key="6">
    <source>
        <dbReference type="ARBA" id="ARBA00022475"/>
    </source>
</evidence>
<dbReference type="PANTHER" id="PTHR10791">
    <property type="entry name" value="RAG1-ACTIVATING PROTEIN 1"/>
    <property type="match status" value="1"/>
</dbReference>
<comment type="caution">
    <text evidence="14">The sequence shown here is derived from an EMBL/GenBank/DDBJ whole genome shotgun (WGS) entry which is preliminary data.</text>
</comment>
<name>A0A812C101_ACAPH</name>